<gene>
    <name evidence="4" type="ORF">ABS648_18035</name>
</gene>
<feature type="modified residue" description="4-aspartylphosphate" evidence="2">
    <location>
        <position position="52"/>
    </location>
</feature>
<dbReference type="PROSITE" id="PS50110">
    <property type="entry name" value="RESPONSE_REGULATORY"/>
    <property type="match status" value="1"/>
</dbReference>
<evidence type="ECO:0000256" key="1">
    <source>
        <dbReference type="ARBA" id="ARBA00022553"/>
    </source>
</evidence>
<name>A0AAU7XVQ5_9PSED</name>
<dbReference type="Pfam" id="PF00072">
    <property type="entry name" value="Response_reg"/>
    <property type="match status" value="1"/>
</dbReference>
<evidence type="ECO:0000256" key="2">
    <source>
        <dbReference type="PROSITE-ProRule" id="PRU00169"/>
    </source>
</evidence>
<dbReference type="Gene3D" id="3.40.50.2300">
    <property type="match status" value="1"/>
</dbReference>
<dbReference type="EMBL" id="CP158373">
    <property type="protein sequence ID" value="XBY61857.1"/>
    <property type="molecule type" value="Genomic_DNA"/>
</dbReference>
<dbReference type="GO" id="GO:0000160">
    <property type="term" value="P:phosphorelay signal transduction system"/>
    <property type="evidence" value="ECO:0007669"/>
    <property type="project" value="InterPro"/>
</dbReference>
<dbReference type="InterPro" id="IPR011006">
    <property type="entry name" value="CheY-like_superfamily"/>
</dbReference>
<evidence type="ECO:0000313" key="4">
    <source>
        <dbReference type="EMBL" id="XBY61857.1"/>
    </source>
</evidence>
<dbReference type="PANTHER" id="PTHR44591">
    <property type="entry name" value="STRESS RESPONSE REGULATOR PROTEIN 1"/>
    <property type="match status" value="1"/>
</dbReference>
<dbReference type="InterPro" id="IPR050595">
    <property type="entry name" value="Bact_response_regulator"/>
</dbReference>
<keyword evidence="1 2" id="KW-0597">Phosphoprotein</keyword>
<dbReference type="SMART" id="SM00448">
    <property type="entry name" value="REC"/>
    <property type="match status" value="1"/>
</dbReference>
<accession>A0AAU7XVQ5</accession>
<dbReference type="CDD" id="cd17569">
    <property type="entry name" value="REC_HupR-like"/>
    <property type="match status" value="1"/>
</dbReference>
<dbReference type="PANTHER" id="PTHR44591:SF19">
    <property type="entry name" value="TWO-COMPONENT RESPONSE REGULATOR-RELATED"/>
    <property type="match status" value="1"/>
</dbReference>
<evidence type="ECO:0000259" key="3">
    <source>
        <dbReference type="PROSITE" id="PS50110"/>
    </source>
</evidence>
<feature type="domain" description="Response regulatory" evidence="3">
    <location>
        <begin position="3"/>
        <end position="118"/>
    </location>
</feature>
<protein>
    <submittedName>
        <fullName evidence="4">Response regulator</fullName>
    </submittedName>
</protein>
<dbReference type="SUPFAM" id="SSF52172">
    <property type="entry name" value="CheY-like"/>
    <property type="match status" value="1"/>
</dbReference>
<organism evidence="4">
    <name type="scientific">Pseudomonas solani</name>
    <dbReference type="NCBI Taxonomy" id="2731552"/>
    <lineage>
        <taxon>Bacteria</taxon>
        <taxon>Pseudomonadati</taxon>
        <taxon>Pseudomonadota</taxon>
        <taxon>Gammaproteobacteria</taxon>
        <taxon>Pseudomonadales</taxon>
        <taxon>Pseudomonadaceae</taxon>
        <taxon>Pseudomonas</taxon>
    </lineage>
</organism>
<dbReference type="InterPro" id="IPR001789">
    <property type="entry name" value="Sig_transdc_resp-reg_receiver"/>
</dbReference>
<reference evidence="4" key="1">
    <citation type="submission" date="2023-08" db="EMBL/GenBank/DDBJ databases">
        <title>Increased levels of nutrients transform a symbiont into a lethal pathobiont.</title>
        <authorList>
            <person name="Lachnit T."/>
            <person name="Ulrich L."/>
            <person name="Willmer F.M."/>
            <person name="Hasenbein T."/>
            <person name="Steiner L.X."/>
            <person name="Wolters M."/>
            <person name="Herbst E.M."/>
            <person name="Deines P."/>
        </authorList>
    </citation>
    <scope>NUCLEOTIDE SEQUENCE</scope>
    <source>
        <strain evidence="4">T3</strain>
    </source>
</reference>
<sequence length="175" mass="20453">MARIQLVDDDPLILRTLQRAMRDADWELEPFDDPVLALHALAEKPYEVIVCDHHMPDIDGVTYLQFAKQCQPASIRILLSGMADHQALMQAINQAEIYRFIPKPWENAELLATIRGALNLYRTREHDRRELDLLQIHRHRGEAERMQIKVLKTRHGELYEVQRDEQGRIVLDGEE</sequence>
<proteinExistence type="predicted"/>
<dbReference type="AlphaFoldDB" id="A0AAU7XVQ5"/>
<dbReference type="RefSeq" id="WP_350446345.1">
    <property type="nucleotide sequence ID" value="NZ_CP158373.1"/>
</dbReference>